<dbReference type="AlphaFoldDB" id="A0A316FWH7"/>
<organism evidence="5 6">
    <name type="scientific">Silicimonas algicola</name>
    <dbReference type="NCBI Taxonomy" id="1826607"/>
    <lineage>
        <taxon>Bacteria</taxon>
        <taxon>Pseudomonadati</taxon>
        <taxon>Pseudomonadota</taxon>
        <taxon>Alphaproteobacteria</taxon>
        <taxon>Rhodobacterales</taxon>
        <taxon>Paracoccaceae</taxon>
    </lineage>
</organism>
<dbReference type="Gene3D" id="1.10.260.40">
    <property type="entry name" value="lambda repressor-like DNA-binding domains"/>
    <property type="match status" value="1"/>
</dbReference>
<dbReference type="SUPFAM" id="SSF53822">
    <property type="entry name" value="Periplasmic binding protein-like I"/>
    <property type="match status" value="1"/>
</dbReference>
<evidence type="ECO:0000256" key="2">
    <source>
        <dbReference type="ARBA" id="ARBA00023125"/>
    </source>
</evidence>
<dbReference type="InterPro" id="IPR028082">
    <property type="entry name" value="Peripla_BP_I"/>
</dbReference>
<dbReference type="InterPro" id="IPR010982">
    <property type="entry name" value="Lambda_DNA-bd_dom_sf"/>
</dbReference>
<feature type="domain" description="HTH lacI-type" evidence="4">
    <location>
        <begin position="16"/>
        <end position="70"/>
    </location>
</feature>
<dbReference type="SMART" id="SM00354">
    <property type="entry name" value="HTH_LACI"/>
    <property type="match status" value="1"/>
</dbReference>
<dbReference type="Proteomes" id="UP000245390">
    <property type="component" value="Unassembled WGS sequence"/>
</dbReference>
<dbReference type="Gene3D" id="3.40.50.2300">
    <property type="match status" value="2"/>
</dbReference>
<evidence type="ECO:0000313" key="5">
    <source>
        <dbReference type="EMBL" id="PWK53164.1"/>
    </source>
</evidence>
<dbReference type="EMBL" id="QGGV01000014">
    <property type="protein sequence ID" value="PWK53164.1"/>
    <property type="molecule type" value="Genomic_DNA"/>
</dbReference>
<comment type="caution">
    <text evidence="5">The sequence shown here is derived from an EMBL/GenBank/DDBJ whole genome shotgun (WGS) entry which is preliminary data.</text>
</comment>
<evidence type="ECO:0000259" key="4">
    <source>
        <dbReference type="PROSITE" id="PS50932"/>
    </source>
</evidence>
<dbReference type="GO" id="GO:0003700">
    <property type="term" value="F:DNA-binding transcription factor activity"/>
    <property type="evidence" value="ECO:0007669"/>
    <property type="project" value="TreeGrafter"/>
</dbReference>
<dbReference type="RefSeq" id="WP_109761125.1">
    <property type="nucleotide sequence ID" value="NZ_CP034588.1"/>
</dbReference>
<dbReference type="PANTHER" id="PTHR30146">
    <property type="entry name" value="LACI-RELATED TRANSCRIPTIONAL REPRESSOR"/>
    <property type="match status" value="1"/>
</dbReference>
<dbReference type="SUPFAM" id="SSF47413">
    <property type="entry name" value="lambda repressor-like DNA-binding domains"/>
    <property type="match status" value="1"/>
</dbReference>
<reference evidence="5 6" key="1">
    <citation type="submission" date="2018-05" db="EMBL/GenBank/DDBJ databases">
        <title>Genomic Encyclopedia of Type Strains, Phase IV (KMG-IV): sequencing the most valuable type-strain genomes for metagenomic binning, comparative biology and taxonomic classification.</title>
        <authorList>
            <person name="Goeker M."/>
        </authorList>
    </citation>
    <scope>NUCLEOTIDE SEQUENCE [LARGE SCALE GENOMIC DNA]</scope>
    <source>
        <strain evidence="5 6">DSM 103371</strain>
    </source>
</reference>
<dbReference type="OrthoDB" id="9805774at2"/>
<evidence type="ECO:0000313" key="6">
    <source>
        <dbReference type="Proteomes" id="UP000245390"/>
    </source>
</evidence>
<keyword evidence="2" id="KW-0238">DNA-binding</keyword>
<proteinExistence type="predicted"/>
<name>A0A316FWH7_9RHOB</name>
<dbReference type="GO" id="GO:0000976">
    <property type="term" value="F:transcription cis-regulatory region binding"/>
    <property type="evidence" value="ECO:0007669"/>
    <property type="project" value="TreeGrafter"/>
</dbReference>
<sequence>MDEKSEPADLLGILRPTTKDLARVAGVSRATVDRVLNGRDGVRPDTVKKVNAAIRDLGFVRNLSAANLAKGKSYRFLFVLPRSGDQFLEEIHRHIAEANTLYTSEMIRANVHQIEEHDPHRIAGYLSSLSSQDVDGVAIMAPETPQVRDAITRLRERGVCALPFISNQALSGGNWVGIDNRAAGCTAGTLLGRFIHAAQGKILVVAESMQSRDSLERRLGFDEVMNNQFHNLTPLPTIETYGSAERAQRVVRAAIDRNPEIVGVYILASEARIPGEVLEAARFVEPVVAIAHERTPFTSAALTSGLLDAVITQDPGHLVRSAIRRLRAMTDNLTTLNSQERIRIEVLLQTNL</sequence>
<dbReference type="PROSITE" id="PS50932">
    <property type="entry name" value="HTH_LACI_2"/>
    <property type="match status" value="1"/>
</dbReference>
<dbReference type="InterPro" id="IPR025997">
    <property type="entry name" value="SBP_2_dom"/>
</dbReference>
<dbReference type="Pfam" id="PF00356">
    <property type="entry name" value="LacI"/>
    <property type="match status" value="1"/>
</dbReference>
<accession>A0A316FWH7</accession>
<gene>
    <name evidence="5" type="ORF">C8D95_11466</name>
</gene>
<keyword evidence="1" id="KW-0805">Transcription regulation</keyword>
<evidence type="ECO:0000256" key="3">
    <source>
        <dbReference type="ARBA" id="ARBA00023163"/>
    </source>
</evidence>
<dbReference type="CDD" id="cd06307">
    <property type="entry name" value="PBP1_sugar_binding"/>
    <property type="match status" value="1"/>
</dbReference>
<keyword evidence="6" id="KW-1185">Reference proteome</keyword>
<dbReference type="PANTHER" id="PTHR30146:SF152">
    <property type="entry name" value="TRANSCRIPTIONAL REGULATORY PROTEIN"/>
    <property type="match status" value="1"/>
</dbReference>
<dbReference type="KEGG" id="salo:EF888_05970"/>
<dbReference type="InterPro" id="IPR000843">
    <property type="entry name" value="HTH_LacI"/>
</dbReference>
<dbReference type="CDD" id="cd01392">
    <property type="entry name" value="HTH_LacI"/>
    <property type="match status" value="1"/>
</dbReference>
<evidence type="ECO:0000256" key="1">
    <source>
        <dbReference type="ARBA" id="ARBA00023015"/>
    </source>
</evidence>
<dbReference type="Pfam" id="PF13407">
    <property type="entry name" value="Peripla_BP_4"/>
    <property type="match status" value="1"/>
</dbReference>
<keyword evidence="3" id="KW-0804">Transcription</keyword>
<protein>
    <submittedName>
        <fullName evidence="5">LacI family transcriptional regulator</fullName>
    </submittedName>
</protein>